<dbReference type="PANTHER" id="PTHR18964:SF149">
    <property type="entry name" value="BIFUNCTIONAL UDP-N-ACETYLGLUCOSAMINE 2-EPIMERASE_N-ACETYLMANNOSAMINE KINASE"/>
    <property type="match status" value="1"/>
</dbReference>
<dbReference type="SUPFAM" id="SSF53067">
    <property type="entry name" value="Actin-like ATPase domain"/>
    <property type="match status" value="1"/>
</dbReference>
<evidence type="ECO:0000256" key="1">
    <source>
        <dbReference type="ARBA" id="ARBA00006479"/>
    </source>
</evidence>
<dbReference type="EMBL" id="MGGL01000011">
    <property type="protein sequence ID" value="OGM26515.1"/>
    <property type="molecule type" value="Genomic_DNA"/>
</dbReference>
<accession>A0A1F7YIZ9</accession>
<dbReference type="AlphaFoldDB" id="A0A1F7YIZ9"/>
<comment type="caution">
    <text evidence="2">The sequence shown here is derived from an EMBL/GenBank/DDBJ whole genome shotgun (WGS) entry which is preliminary data.</text>
</comment>
<protein>
    <recommendedName>
        <fullName evidence="4">ROK family protein</fullName>
    </recommendedName>
</protein>
<dbReference type="Pfam" id="PF00480">
    <property type="entry name" value="ROK"/>
    <property type="match status" value="1"/>
</dbReference>
<dbReference type="Proteomes" id="UP000179221">
    <property type="component" value="Unassembled WGS sequence"/>
</dbReference>
<sequence>MYLLFDIGGTKTRLAISRDGENFMSFEIKDTPEDFESGITMFGEYVKSQGIGIQKVVGGIAGVLNSEKTTLTFSPNLAGWIGKNLKSSLSRIVGTKEVYLENDAALDGLGEAVFGSGKGARIVAFITVSTGVGGARIVNKRIDVSNYGFEPGHQILEVGQKGLIDLEGLIGGASIQKKYNISPMDLKDDNIWQEIYHHLAIGLTNVSVFWSPDIIVLGGGVVASDYFSIDSLTAKFKEVFNVFPEIPIIKKSTLGDHAGLYGALHLLKQN</sequence>
<dbReference type="PANTHER" id="PTHR18964">
    <property type="entry name" value="ROK (REPRESSOR, ORF, KINASE) FAMILY"/>
    <property type="match status" value="1"/>
</dbReference>
<proteinExistence type="inferred from homology"/>
<dbReference type="InterPro" id="IPR000600">
    <property type="entry name" value="ROK"/>
</dbReference>
<comment type="similarity">
    <text evidence="1">Belongs to the ROK (NagC/XylR) family.</text>
</comment>
<evidence type="ECO:0008006" key="4">
    <source>
        <dbReference type="Google" id="ProtNLM"/>
    </source>
</evidence>
<dbReference type="InterPro" id="IPR043129">
    <property type="entry name" value="ATPase_NBD"/>
</dbReference>
<organism evidence="2 3">
    <name type="scientific">Candidatus Woesebacteria bacterium RIFCSPHIGHO2_01_FULL_40_22</name>
    <dbReference type="NCBI Taxonomy" id="1802499"/>
    <lineage>
        <taxon>Bacteria</taxon>
        <taxon>Candidatus Woeseibacteriota</taxon>
    </lineage>
</organism>
<name>A0A1F7YIZ9_9BACT</name>
<reference evidence="2 3" key="1">
    <citation type="journal article" date="2016" name="Nat. Commun.">
        <title>Thousands of microbial genomes shed light on interconnected biogeochemical processes in an aquifer system.</title>
        <authorList>
            <person name="Anantharaman K."/>
            <person name="Brown C.T."/>
            <person name="Hug L.A."/>
            <person name="Sharon I."/>
            <person name="Castelle C.J."/>
            <person name="Probst A.J."/>
            <person name="Thomas B.C."/>
            <person name="Singh A."/>
            <person name="Wilkins M.J."/>
            <person name="Karaoz U."/>
            <person name="Brodie E.L."/>
            <person name="Williams K.H."/>
            <person name="Hubbard S.S."/>
            <person name="Banfield J.F."/>
        </authorList>
    </citation>
    <scope>NUCLEOTIDE SEQUENCE [LARGE SCALE GENOMIC DNA]</scope>
</reference>
<gene>
    <name evidence="2" type="ORF">A2628_03175</name>
</gene>
<dbReference type="Gene3D" id="3.30.420.40">
    <property type="match status" value="2"/>
</dbReference>
<evidence type="ECO:0000313" key="3">
    <source>
        <dbReference type="Proteomes" id="UP000179221"/>
    </source>
</evidence>
<evidence type="ECO:0000313" key="2">
    <source>
        <dbReference type="EMBL" id="OGM26515.1"/>
    </source>
</evidence>
<dbReference type="CDD" id="cd23763">
    <property type="entry name" value="ASKHA_ATPase_ROK"/>
    <property type="match status" value="1"/>
</dbReference>